<dbReference type="EMBL" id="GBRH01227792">
    <property type="protein sequence ID" value="JAD70103.1"/>
    <property type="molecule type" value="Transcribed_RNA"/>
</dbReference>
<protein>
    <submittedName>
        <fullName evidence="2">Uncharacterized protein</fullName>
    </submittedName>
</protein>
<evidence type="ECO:0000313" key="2">
    <source>
        <dbReference type="EMBL" id="JAD70103.1"/>
    </source>
</evidence>
<reference evidence="2" key="1">
    <citation type="submission" date="2014-09" db="EMBL/GenBank/DDBJ databases">
        <authorList>
            <person name="Magalhaes I.L.F."/>
            <person name="Oliveira U."/>
            <person name="Santos F.R."/>
            <person name="Vidigal T.H.D.A."/>
            <person name="Brescovit A.D."/>
            <person name="Santos A.J."/>
        </authorList>
    </citation>
    <scope>NUCLEOTIDE SEQUENCE</scope>
    <source>
        <tissue evidence="2">Shoot tissue taken approximately 20 cm above the soil surface</tissue>
    </source>
</reference>
<proteinExistence type="predicted"/>
<sequence length="54" mass="5858">MLPPLTAPTYRAYTCRCPSAIVSHLGQPRGKRTGETRRQAAASSTRSSLTPLWG</sequence>
<name>A0A0A9C6Q4_ARUDO</name>
<reference evidence="2" key="2">
    <citation type="journal article" date="2015" name="Data Brief">
        <title>Shoot transcriptome of the giant reed, Arundo donax.</title>
        <authorList>
            <person name="Barrero R.A."/>
            <person name="Guerrero F.D."/>
            <person name="Moolhuijzen P."/>
            <person name="Goolsby J.A."/>
            <person name="Tidwell J."/>
            <person name="Bellgard S.E."/>
            <person name="Bellgard M.I."/>
        </authorList>
    </citation>
    <scope>NUCLEOTIDE SEQUENCE</scope>
    <source>
        <tissue evidence="2">Shoot tissue taken approximately 20 cm above the soil surface</tissue>
    </source>
</reference>
<evidence type="ECO:0000256" key="1">
    <source>
        <dbReference type="SAM" id="MobiDB-lite"/>
    </source>
</evidence>
<accession>A0A0A9C6Q4</accession>
<dbReference type="AlphaFoldDB" id="A0A0A9C6Q4"/>
<feature type="region of interest" description="Disordered" evidence="1">
    <location>
        <begin position="24"/>
        <end position="54"/>
    </location>
</feature>
<organism evidence="2">
    <name type="scientific">Arundo donax</name>
    <name type="common">Giant reed</name>
    <name type="synonym">Donax arundinaceus</name>
    <dbReference type="NCBI Taxonomy" id="35708"/>
    <lineage>
        <taxon>Eukaryota</taxon>
        <taxon>Viridiplantae</taxon>
        <taxon>Streptophyta</taxon>
        <taxon>Embryophyta</taxon>
        <taxon>Tracheophyta</taxon>
        <taxon>Spermatophyta</taxon>
        <taxon>Magnoliopsida</taxon>
        <taxon>Liliopsida</taxon>
        <taxon>Poales</taxon>
        <taxon>Poaceae</taxon>
        <taxon>PACMAD clade</taxon>
        <taxon>Arundinoideae</taxon>
        <taxon>Arundineae</taxon>
        <taxon>Arundo</taxon>
    </lineage>
</organism>
<feature type="compositionally biased region" description="Low complexity" evidence="1">
    <location>
        <begin position="39"/>
        <end position="54"/>
    </location>
</feature>